<evidence type="ECO:0000313" key="4">
    <source>
        <dbReference type="Proteomes" id="UP000800235"/>
    </source>
</evidence>
<evidence type="ECO:0000256" key="1">
    <source>
        <dbReference type="SAM" id="Coils"/>
    </source>
</evidence>
<feature type="compositionally biased region" description="Low complexity" evidence="2">
    <location>
        <begin position="367"/>
        <end position="378"/>
    </location>
</feature>
<organism evidence="3 4">
    <name type="scientific">Tothia fuscella</name>
    <dbReference type="NCBI Taxonomy" id="1048955"/>
    <lineage>
        <taxon>Eukaryota</taxon>
        <taxon>Fungi</taxon>
        <taxon>Dikarya</taxon>
        <taxon>Ascomycota</taxon>
        <taxon>Pezizomycotina</taxon>
        <taxon>Dothideomycetes</taxon>
        <taxon>Pleosporomycetidae</taxon>
        <taxon>Venturiales</taxon>
        <taxon>Cylindrosympodiaceae</taxon>
        <taxon>Tothia</taxon>
    </lineage>
</organism>
<evidence type="ECO:0000313" key="3">
    <source>
        <dbReference type="EMBL" id="KAF2436388.1"/>
    </source>
</evidence>
<feature type="compositionally biased region" description="Polar residues" evidence="2">
    <location>
        <begin position="278"/>
        <end position="295"/>
    </location>
</feature>
<keyword evidence="1" id="KW-0175">Coiled coil</keyword>
<dbReference type="EMBL" id="MU007010">
    <property type="protein sequence ID" value="KAF2436388.1"/>
    <property type="molecule type" value="Genomic_DNA"/>
</dbReference>
<dbReference type="AlphaFoldDB" id="A0A9P4U4T8"/>
<feature type="region of interest" description="Disordered" evidence="2">
    <location>
        <begin position="316"/>
        <end position="460"/>
    </location>
</feature>
<feature type="coiled-coil region" evidence="1">
    <location>
        <begin position="171"/>
        <end position="264"/>
    </location>
</feature>
<feature type="compositionally biased region" description="Low complexity" evidence="2">
    <location>
        <begin position="390"/>
        <end position="400"/>
    </location>
</feature>
<feature type="region of interest" description="Disordered" evidence="2">
    <location>
        <begin position="266"/>
        <end position="295"/>
    </location>
</feature>
<name>A0A9P4U4T8_9PEZI</name>
<protein>
    <submittedName>
        <fullName evidence="3">Uncharacterized protein</fullName>
    </submittedName>
</protein>
<accession>A0A9P4U4T8</accession>
<feature type="compositionally biased region" description="Polar residues" evidence="2">
    <location>
        <begin position="477"/>
        <end position="489"/>
    </location>
</feature>
<feature type="compositionally biased region" description="Basic residues" evidence="2">
    <location>
        <begin position="379"/>
        <end position="389"/>
    </location>
</feature>
<proteinExistence type="predicted"/>
<reference evidence="3" key="1">
    <citation type="journal article" date="2020" name="Stud. Mycol.">
        <title>101 Dothideomycetes genomes: a test case for predicting lifestyles and emergence of pathogens.</title>
        <authorList>
            <person name="Haridas S."/>
            <person name="Albert R."/>
            <person name="Binder M."/>
            <person name="Bloem J."/>
            <person name="Labutti K."/>
            <person name="Salamov A."/>
            <person name="Andreopoulos B."/>
            <person name="Baker S."/>
            <person name="Barry K."/>
            <person name="Bills G."/>
            <person name="Bluhm B."/>
            <person name="Cannon C."/>
            <person name="Castanera R."/>
            <person name="Culley D."/>
            <person name="Daum C."/>
            <person name="Ezra D."/>
            <person name="Gonzalez J."/>
            <person name="Henrissat B."/>
            <person name="Kuo A."/>
            <person name="Liang C."/>
            <person name="Lipzen A."/>
            <person name="Lutzoni F."/>
            <person name="Magnuson J."/>
            <person name="Mondo S."/>
            <person name="Nolan M."/>
            <person name="Ohm R."/>
            <person name="Pangilinan J."/>
            <person name="Park H.-J."/>
            <person name="Ramirez L."/>
            <person name="Alfaro M."/>
            <person name="Sun H."/>
            <person name="Tritt A."/>
            <person name="Yoshinaga Y."/>
            <person name="Zwiers L.-H."/>
            <person name="Turgeon B."/>
            <person name="Goodwin S."/>
            <person name="Spatafora J."/>
            <person name="Crous P."/>
            <person name="Grigoriev I."/>
        </authorList>
    </citation>
    <scope>NUCLEOTIDE SEQUENCE</scope>
    <source>
        <strain evidence="3">CBS 130266</strain>
    </source>
</reference>
<feature type="region of interest" description="Disordered" evidence="2">
    <location>
        <begin position="33"/>
        <end position="54"/>
    </location>
</feature>
<evidence type="ECO:0000256" key="2">
    <source>
        <dbReference type="SAM" id="MobiDB-lite"/>
    </source>
</evidence>
<feature type="compositionally biased region" description="Basic and acidic residues" evidence="2">
    <location>
        <begin position="344"/>
        <end position="356"/>
    </location>
</feature>
<dbReference type="Proteomes" id="UP000800235">
    <property type="component" value="Unassembled WGS sequence"/>
</dbReference>
<comment type="caution">
    <text evidence="3">The sequence shown here is derived from an EMBL/GenBank/DDBJ whole genome shotgun (WGS) entry which is preliminary data.</text>
</comment>
<keyword evidence="4" id="KW-1185">Reference proteome</keyword>
<gene>
    <name evidence="3" type="ORF">EJ08DRAFT_144978</name>
</gene>
<sequence length="532" mass="59530">MPQRPSSPTQLLWAHKLSLEHKHIDTKIKSIEAGDQQRESRMAHVESSNKKTEETVATCKDLAVRVKLLEEDDSEQKMRFETLDKDRGDRIEKHGARLDAQELRLRKMHELYRELDETKDKMLEDSGRQETLIKDLQDTIREVAISKVFDDQIKAVNDRIDKIIEDGVQERKAAKQQIAAAYAKLQRESERRKVIEAENQRLAIEAQKLAAESEKRKVLEAENQKLAAEAQQLAAETQTLTMEKEELQREVDQKANDLVNHRLNQAAKLPPPTPRLIASSTVTNQSSPLAKPQRSLQRYRSGFNLRGRDTKHAQLPAASKRVAHLAPPSSNLASGPLLMSDDDSLYRERTPPEESRKRKLPPFADLPAPKKSQPAKAATKTKTRAKKAAAPKAVSTPKTTGPVEAVVNQEDYAPSSVTFGGRNGPPKTIPDTTDTYIRNIDDRRWPVPKPKPTKRNVEPSTKALAAVLEDVPAPEGNGTTSTTPLGVPVSSNLNAVEAENATTRQHPRKKKQIIFSPIQDADELNRIFYGPS</sequence>
<feature type="region of interest" description="Disordered" evidence="2">
    <location>
        <begin position="470"/>
        <end position="489"/>
    </location>
</feature>